<comment type="caution">
    <text evidence="16">The sequence shown here is derived from an EMBL/GenBank/DDBJ whole genome shotgun (WGS) entry which is preliminary data.</text>
</comment>
<evidence type="ECO:0000256" key="6">
    <source>
        <dbReference type="ARBA" id="ARBA00038956"/>
    </source>
</evidence>
<dbReference type="AlphaFoldDB" id="A0AA89BZH9"/>
<gene>
    <name evidence="16" type="ORF">FSP39_000054</name>
</gene>
<dbReference type="CDD" id="cd05368">
    <property type="entry name" value="DHRS6_like_SDR_c"/>
    <property type="match status" value="1"/>
</dbReference>
<dbReference type="InterPro" id="IPR002347">
    <property type="entry name" value="SDR_fam"/>
</dbReference>
<feature type="compositionally biased region" description="Polar residues" evidence="15">
    <location>
        <begin position="280"/>
        <end position="293"/>
    </location>
</feature>
<keyword evidence="4" id="KW-0520">NAD</keyword>
<evidence type="ECO:0000313" key="16">
    <source>
        <dbReference type="EMBL" id="KAK3096432.1"/>
    </source>
</evidence>
<dbReference type="GO" id="GO:0016617">
    <property type="term" value="F:4-oxoproline reductase activity"/>
    <property type="evidence" value="ECO:0007669"/>
    <property type="project" value="UniProtKB-EC"/>
</dbReference>
<dbReference type="EC" id="1.1.1.104" evidence="6"/>
<comment type="pathway">
    <text evidence="5">Amino-acid metabolism.</text>
</comment>
<keyword evidence="17" id="KW-1185">Reference proteome</keyword>
<dbReference type="EMBL" id="VSWD01000007">
    <property type="protein sequence ID" value="KAK3096432.1"/>
    <property type="molecule type" value="Genomic_DNA"/>
</dbReference>
<dbReference type="GO" id="GO:0005737">
    <property type="term" value="C:cytoplasm"/>
    <property type="evidence" value="ECO:0007669"/>
    <property type="project" value="TreeGrafter"/>
</dbReference>
<evidence type="ECO:0000256" key="8">
    <source>
        <dbReference type="ARBA" id="ARBA00039194"/>
    </source>
</evidence>
<reference evidence="16" key="1">
    <citation type="submission" date="2019-08" db="EMBL/GenBank/DDBJ databases">
        <title>The improved chromosome-level genome for the pearl oyster Pinctada fucata martensii using PacBio sequencing and Hi-C.</title>
        <authorList>
            <person name="Zheng Z."/>
        </authorList>
    </citation>
    <scope>NUCLEOTIDE SEQUENCE</scope>
    <source>
        <strain evidence="16">ZZ-2019</strain>
        <tissue evidence="16">Adductor muscle</tissue>
    </source>
</reference>
<comment type="catalytic activity">
    <reaction evidence="14">
        <text>(R)-3-hydroxybutanoate + NAD(+) = acetoacetate + NADH + H(+)</text>
        <dbReference type="Rhea" id="RHEA:20521"/>
        <dbReference type="ChEBI" id="CHEBI:10983"/>
        <dbReference type="ChEBI" id="CHEBI:13705"/>
        <dbReference type="ChEBI" id="CHEBI:15378"/>
        <dbReference type="ChEBI" id="CHEBI:57540"/>
        <dbReference type="ChEBI" id="CHEBI:57945"/>
        <dbReference type="EC" id="1.1.1.30"/>
    </reaction>
</comment>
<dbReference type="FunFam" id="3.40.50.720:FF:000084">
    <property type="entry name" value="Short-chain dehydrogenase reductase"/>
    <property type="match status" value="1"/>
</dbReference>
<evidence type="ECO:0000256" key="5">
    <source>
        <dbReference type="ARBA" id="ARBA00034698"/>
    </source>
</evidence>
<protein>
    <recommendedName>
        <fullName evidence="8">Dehydrogenase/reductase SDR family member 6</fullName>
        <ecNumber evidence="6">1.1.1.104</ecNumber>
        <ecNumber evidence="7">1.1.1.30</ecNumber>
    </recommendedName>
    <alternativeName>
        <fullName evidence="12">(R)-beta-hydroxybutyrate dehydrogenase</fullName>
    </alternativeName>
    <alternativeName>
        <fullName evidence="10">3-hydroxybutyrate dehydrogenase type 2</fullName>
    </alternativeName>
    <alternativeName>
        <fullName evidence="13">4-oxo-L-proline reductase</fullName>
    </alternativeName>
    <alternativeName>
        <fullName evidence="11">Oxidoreductase UCPA</fullName>
    </alternativeName>
    <alternativeName>
        <fullName evidence="9">Short chain dehydrogenase/reductase family 15C member 1</fullName>
    </alternativeName>
</protein>
<dbReference type="PANTHER" id="PTHR43477:SF4">
    <property type="entry name" value="DEHYDROGENASE_REDUCTASE SDR FAMILY MEMBER 6"/>
    <property type="match status" value="1"/>
</dbReference>
<sequence>MGRLDGKVVVLSAAGQGIGRASAVAMAKEGAKVYATDINGELLKTLNGVQGIETHVLDVTKTDDVKAFLSKIDRIDVLFNCAGFVFNGTILDTEEKDWDFSFDLNVKSMWRTCKEVIPKMKKQGGGSIINMSSVASSKKGAPNRCVYGATKAAVIGLTKAMAADFVTDQIRCNCVCPGTVDTPSLQDRINALPDPTQARKDFESRQRIGRFCTAEEVANLVVFLASDEHVSAATSAGDILSTQHGRQSTSPYRLSRSTFGHNGPKPGHEDRPEGLPRTPKSLTSLSPNSNMKR</sequence>
<dbReference type="Pfam" id="PF13561">
    <property type="entry name" value="adh_short_C2"/>
    <property type="match status" value="1"/>
</dbReference>
<evidence type="ECO:0000256" key="9">
    <source>
        <dbReference type="ARBA" id="ARBA00041727"/>
    </source>
</evidence>
<accession>A0AA89BZH9</accession>
<dbReference type="PROSITE" id="PS00061">
    <property type="entry name" value="ADH_SHORT"/>
    <property type="match status" value="1"/>
</dbReference>
<feature type="compositionally biased region" description="Polar residues" evidence="15">
    <location>
        <begin position="241"/>
        <end position="260"/>
    </location>
</feature>
<dbReference type="PRINTS" id="PR00080">
    <property type="entry name" value="SDRFAMILY"/>
</dbReference>
<evidence type="ECO:0000256" key="3">
    <source>
        <dbReference type="ARBA" id="ARBA00023002"/>
    </source>
</evidence>
<evidence type="ECO:0000256" key="10">
    <source>
        <dbReference type="ARBA" id="ARBA00042309"/>
    </source>
</evidence>
<dbReference type="PANTHER" id="PTHR43477">
    <property type="entry name" value="DIHYDROANTICAPSIN 7-DEHYDROGENASE"/>
    <property type="match status" value="1"/>
</dbReference>
<dbReference type="GO" id="GO:0003858">
    <property type="term" value="F:3-hydroxybutyrate dehydrogenase activity"/>
    <property type="evidence" value="ECO:0007669"/>
    <property type="project" value="UniProtKB-EC"/>
</dbReference>
<evidence type="ECO:0000256" key="11">
    <source>
        <dbReference type="ARBA" id="ARBA00042565"/>
    </source>
</evidence>
<evidence type="ECO:0000256" key="12">
    <source>
        <dbReference type="ARBA" id="ARBA00043083"/>
    </source>
</evidence>
<dbReference type="InterPro" id="IPR051122">
    <property type="entry name" value="SDR_DHRS6-like"/>
</dbReference>
<evidence type="ECO:0000313" key="17">
    <source>
        <dbReference type="Proteomes" id="UP001186944"/>
    </source>
</evidence>
<dbReference type="InterPro" id="IPR036291">
    <property type="entry name" value="NAD(P)-bd_dom_sf"/>
</dbReference>
<dbReference type="EC" id="1.1.1.30" evidence="7"/>
<comment type="pathway">
    <text evidence="1">Siderophore biosynthesis.</text>
</comment>
<evidence type="ECO:0000256" key="4">
    <source>
        <dbReference type="ARBA" id="ARBA00023027"/>
    </source>
</evidence>
<evidence type="ECO:0000256" key="1">
    <source>
        <dbReference type="ARBA" id="ARBA00004924"/>
    </source>
</evidence>
<organism evidence="16 17">
    <name type="scientific">Pinctada imbricata</name>
    <name type="common">Atlantic pearl-oyster</name>
    <name type="synonym">Pinctada martensii</name>
    <dbReference type="NCBI Taxonomy" id="66713"/>
    <lineage>
        <taxon>Eukaryota</taxon>
        <taxon>Metazoa</taxon>
        <taxon>Spiralia</taxon>
        <taxon>Lophotrochozoa</taxon>
        <taxon>Mollusca</taxon>
        <taxon>Bivalvia</taxon>
        <taxon>Autobranchia</taxon>
        <taxon>Pteriomorphia</taxon>
        <taxon>Pterioida</taxon>
        <taxon>Pterioidea</taxon>
        <taxon>Pteriidae</taxon>
        <taxon>Pinctada</taxon>
    </lineage>
</organism>
<name>A0AA89BZH9_PINIB</name>
<proteinExistence type="inferred from homology"/>
<evidence type="ECO:0000256" key="13">
    <source>
        <dbReference type="ARBA" id="ARBA00043199"/>
    </source>
</evidence>
<evidence type="ECO:0000256" key="14">
    <source>
        <dbReference type="ARBA" id="ARBA00049550"/>
    </source>
</evidence>
<evidence type="ECO:0000256" key="15">
    <source>
        <dbReference type="SAM" id="MobiDB-lite"/>
    </source>
</evidence>
<comment type="similarity">
    <text evidence="2">Belongs to the short-chain dehydrogenases/reductases (SDR) family.</text>
</comment>
<evidence type="ECO:0000256" key="7">
    <source>
        <dbReference type="ARBA" id="ARBA00038959"/>
    </source>
</evidence>
<evidence type="ECO:0000256" key="2">
    <source>
        <dbReference type="ARBA" id="ARBA00006484"/>
    </source>
</evidence>
<feature type="region of interest" description="Disordered" evidence="15">
    <location>
        <begin position="241"/>
        <end position="293"/>
    </location>
</feature>
<keyword evidence="3" id="KW-0560">Oxidoreductase</keyword>
<dbReference type="PRINTS" id="PR00081">
    <property type="entry name" value="GDHRDH"/>
</dbReference>
<dbReference type="Gene3D" id="3.40.50.720">
    <property type="entry name" value="NAD(P)-binding Rossmann-like Domain"/>
    <property type="match status" value="1"/>
</dbReference>
<dbReference type="InterPro" id="IPR020904">
    <property type="entry name" value="Sc_DH/Rdtase_CS"/>
</dbReference>
<dbReference type="SUPFAM" id="SSF51735">
    <property type="entry name" value="NAD(P)-binding Rossmann-fold domains"/>
    <property type="match status" value="1"/>
</dbReference>
<dbReference type="Proteomes" id="UP001186944">
    <property type="component" value="Unassembled WGS sequence"/>
</dbReference>